<dbReference type="PANTHER" id="PTHR47706">
    <property type="entry name" value="NMRA-LIKE FAMILY PROTEIN"/>
    <property type="match status" value="1"/>
</dbReference>
<accession>A0A072PR65</accession>
<evidence type="ECO:0000313" key="4">
    <source>
        <dbReference type="EMBL" id="KEF61793.1"/>
    </source>
</evidence>
<dbReference type="RefSeq" id="XP_013264383.1">
    <property type="nucleotide sequence ID" value="XM_013408929.1"/>
</dbReference>
<evidence type="ECO:0000259" key="3">
    <source>
        <dbReference type="Pfam" id="PF05368"/>
    </source>
</evidence>
<reference evidence="4 5" key="1">
    <citation type="submission" date="2013-03" db="EMBL/GenBank/DDBJ databases">
        <title>The Genome Sequence of Exophiala aquamarina CBS 119918.</title>
        <authorList>
            <consortium name="The Broad Institute Genomics Platform"/>
            <person name="Cuomo C."/>
            <person name="de Hoog S."/>
            <person name="Gorbushina A."/>
            <person name="Walker B."/>
            <person name="Young S.K."/>
            <person name="Zeng Q."/>
            <person name="Gargeya S."/>
            <person name="Fitzgerald M."/>
            <person name="Haas B."/>
            <person name="Abouelleil A."/>
            <person name="Allen A.W."/>
            <person name="Alvarado L."/>
            <person name="Arachchi H.M."/>
            <person name="Berlin A.M."/>
            <person name="Chapman S.B."/>
            <person name="Gainer-Dewar J."/>
            <person name="Goldberg J."/>
            <person name="Griggs A."/>
            <person name="Gujja S."/>
            <person name="Hansen M."/>
            <person name="Howarth C."/>
            <person name="Imamovic A."/>
            <person name="Ireland A."/>
            <person name="Larimer J."/>
            <person name="McCowan C."/>
            <person name="Murphy C."/>
            <person name="Pearson M."/>
            <person name="Poon T.W."/>
            <person name="Priest M."/>
            <person name="Roberts A."/>
            <person name="Saif S."/>
            <person name="Shea T."/>
            <person name="Sisk P."/>
            <person name="Sykes S."/>
            <person name="Wortman J."/>
            <person name="Nusbaum C."/>
            <person name="Birren B."/>
        </authorList>
    </citation>
    <scope>NUCLEOTIDE SEQUENCE [LARGE SCALE GENOMIC DNA]</scope>
    <source>
        <strain evidence="4 5">CBS 119918</strain>
    </source>
</reference>
<gene>
    <name evidence="4" type="ORF">A1O9_03363</name>
</gene>
<dbReference type="SUPFAM" id="SSF51735">
    <property type="entry name" value="NAD(P)-binding Rossmann-fold domains"/>
    <property type="match status" value="1"/>
</dbReference>
<name>A0A072PR65_9EURO</name>
<sequence length="317" mass="34197">MASSGTKVAVVGPNGILGAPVIKQLLASGFALTLITRDATKTAQKLSSNISADARAKVKIEEVDFSSAKSLAPVLRGHDSVVVLTGRDELEPQKQVIDAAIEAGVEQIIPSSFGVDSTIPEIRALPSIAVKIKMEDYLLSKISSPDTSTSYTIIQTGLFLDWALGVGMLVNILGKGDQPTMLFDNGDVKLSTTHVDDIARAVATAVEHRKDEKFKNKMLFTNTFAGTQNDFIACAKELEPGKPWPMIKVDTAAAKRKSEEALERGDTSPEAMRGFIVRSSFGDGLGLFSNVDNELLGVKERDTAYLKELLAEFLRRE</sequence>
<dbReference type="InterPro" id="IPR051609">
    <property type="entry name" value="NmrA/Isoflavone_reductase-like"/>
</dbReference>
<proteinExistence type="predicted"/>
<dbReference type="Gene3D" id="3.90.25.10">
    <property type="entry name" value="UDP-galactose 4-epimerase, domain 1"/>
    <property type="match status" value="1"/>
</dbReference>
<dbReference type="PANTHER" id="PTHR47706:SF1">
    <property type="entry name" value="CIPA-LIKE, PUTATIVE (AFU_ORTHOLOGUE AFUA_1G12460)-RELATED"/>
    <property type="match status" value="1"/>
</dbReference>
<dbReference type="Proteomes" id="UP000027920">
    <property type="component" value="Unassembled WGS sequence"/>
</dbReference>
<organism evidence="4 5">
    <name type="scientific">Exophiala aquamarina CBS 119918</name>
    <dbReference type="NCBI Taxonomy" id="1182545"/>
    <lineage>
        <taxon>Eukaryota</taxon>
        <taxon>Fungi</taxon>
        <taxon>Dikarya</taxon>
        <taxon>Ascomycota</taxon>
        <taxon>Pezizomycotina</taxon>
        <taxon>Eurotiomycetes</taxon>
        <taxon>Chaetothyriomycetidae</taxon>
        <taxon>Chaetothyriales</taxon>
        <taxon>Herpotrichiellaceae</taxon>
        <taxon>Exophiala</taxon>
    </lineage>
</organism>
<keyword evidence="1" id="KW-0521">NADP</keyword>
<evidence type="ECO:0000256" key="1">
    <source>
        <dbReference type="ARBA" id="ARBA00022857"/>
    </source>
</evidence>
<dbReference type="Gene3D" id="3.40.50.720">
    <property type="entry name" value="NAD(P)-binding Rossmann-like Domain"/>
    <property type="match status" value="1"/>
</dbReference>
<dbReference type="EMBL" id="AMGV01000002">
    <property type="protein sequence ID" value="KEF61793.1"/>
    <property type="molecule type" value="Genomic_DNA"/>
</dbReference>
<protein>
    <recommendedName>
        <fullName evidence="3">NmrA-like domain-containing protein</fullName>
    </recommendedName>
</protein>
<keyword evidence="2" id="KW-0560">Oxidoreductase</keyword>
<comment type="caution">
    <text evidence="4">The sequence shown here is derived from an EMBL/GenBank/DDBJ whole genome shotgun (WGS) entry which is preliminary data.</text>
</comment>
<evidence type="ECO:0000256" key="2">
    <source>
        <dbReference type="ARBA" id="ARBA00023002"/>
    </source>
</evidence>
<dbReference type="InterPro" id="IPR008030">
    <property type="entry name" value="NmrA-like"/>
</dbReference>
<dbReference type="HOGENOM" id="CLU_044876_3_2_1"/>
<dbReference type="OrthoDB" id="9974981at2759"/>
<dbReference type="Pfam" id="PF05368">
    <property type="entry name" value="NmrA"/>
    <property type="match status" value="1"/>
</dbReference>
<dbReference type="GO" id="GO:0016491">
    <property type="term" value="F:oxidoreductase activity"/>
    <property type="evidence" value="ECO:0007669"/>
    <property type="project" value="UniProtKB-KW"/>
</dbReference>
<dbReference type="VEuPathDB" id="FungiDB:A1O9_03363"/>
<dbReference type="AlphaFoldDB" id="A0A072PR65"/>
<evidence type="ECO:0000313" key="5">
    <source>
        <dbReference type="Proteomes" id="UP000027920"/>
    </source>
</evidence>
<keyword evidence="5" id="KW-1185">Reference proteome</keyword>
<feature type="domain" description="NmrA-like" evidence="3">
    <location>
        <begin position="7"/>
        <end position="219"/>
    </location>
</feature>
<dbReference type="GeneID" id="25278299"/>
<dbReference type="InterPro" id="IPR036291">
    <property type="entry name" value="NAD(P)-bd_dom_sf"/>
</dbReference>